<evidence type="ECO:0000259" key="1">
    <source>
        <dbReference type="Pfam" id="PF01425"/>
    </source>
</evidence>
<dbReference type="PANTHER" id="PTHR11895">
    <property type="entry name" value="TRANSAMIDASE"/>
    <property type="match status" value="1"/>
</dbReference>
<dbReference type="InterPro" id="IPR023631">
    <property type="entry name" value="Amidase_dom"/>
</dbReference>
<dbReference type="NCBIfam" id="NF006043">
    <property type="entry name" value="PRK08186.1"/>
    <property type="match status" value="1"/>
</dbReference>
<dbReference type="Gene3D" id="1.20.58.1700">
    <property type="match status" value="1"/>
</dbReference>
<gene>
    <name evidence="2" type="ORF">BJX66DRAFT_338305</name>
</gene>
<dbReference type="PANTHER" id="PTHR11895:SF169">
    <property type="entry name" value="GLUTAMYL-TRNA(GLN) AMIDOTRANSFERASE"/>
    <property type="match status" value="1"/>
</dbReference>
<evidence type="ECO:0000313" key="2">
    <source>
        <dbReference type="EMBL" id="KAL2794026.1"/>
    </source>
</evidence>
<evidence type="ECO:0000313" key="3">
    <source>
        <dbReference type="Proteomes" id="UP001610563"/>
    </source>
</evidence>
<feature type="domain" description="Amidase" evidence="1">
    <location>
        <begin position="30"/>
        <end position="458"/>
    </location>
</feature>
<dbReference type="Pfam" id="PF01425">
    <property type="entry name" value="Amidase"/>
    <property type="match status" value="1"/>
</dbReference>
<dbReference type="EMBL" id="JBFTWV010000050">
    <property type="protein sequence ID" value="KAL2794026.1"/>
    <property type="molecule type" value="Genomic_DNA"/>
</dbReference>
<dbReference type="InterPro" id="IPR036928">
    <property type="entry name" value="AS_sf"/>
</dbReference>
<sequence length="476" mass="51369">MGSLEGSLEPTLDITTLHELYTSKKLTPYDLINHLYDRIESYPDKAVWIHLIPRKEALLAATTLTKQYANTTTDTPLPPLYGIPFSVKDSIDIANIPTTLACPSFAYTPTTTAPVVSKVLAAGAILIGKANLDQFATGLVGHRSAYGTPRCVFDSEYISGGSSSGSAVSVAAGLVSFAIATDTAGSTRVPAALNGLVGLKPTLGTLSTVGLVPACKTADCITVLAGSVEDARVAWEVMKGFDEGDVFARREVPVPTAFGDVVRFGIPPEELLSVLSKPYRALFEKCVSALCSSGKNLSVQLQKAEFNYTPFQSANNMLYGSSIVAQRLVAFDEYIQTHGLDKLHPVIKTIFESSSGFDAVRAYKDIFDLALYKRQAEKQFLDNIDVLIVPSTVTHFTVAEIDEDPIGRNKLMGSFTHFVNLLDLCAVAVPVGKWRNANGNLMPFGITLIGQAGRDEELMRLGQGIVEYMKTRLEVV</sequence>
<reference evidence="2 3" key="1">
    <citation type="submission" date="2024-07" db="EMBL/GenBank/DDBJ databases">
        <title>Section-level genome sequencing and comparative genomics of Aspergillus sections Usti and Cavernicolus.</title>
        <authorList>
            <consortium name="Lawrence Berkeley National Laboratory"/>
            <person name="Nybo J.L."/>
            <person name="Vesth T.C."/>
            <person name="Theobald S."/>
            <person name="Frisvad J.C."/>
            <person name="Larsen T.O."/>
            <person name="Kjaerboelling I."/>
            <person name="Rothschild-Mancinelli K."/>
            <person name="Lyhne E.K."/>
            <person name="Kogle M.E."/>
            <person name="Barry K."/>
            <person name="Clum A."/>
            <person name="Na H."/>
            <person name="Ledsgaard L."/>
            <person name="Lin J."/>
            <person name="Lipzen A."/>
            <person name="Kuo A."/>
            <person name="Riley R."/>
            <person name="Mondo S."/>
            <person name="Labutti K."/>
            <person name="Haridas S."/>
            <person name="Pangalinan J."/>
            <person name="Salamov A.A."/>
            <person name="Simmons B.A."/>
            <person name="Magnuson J.K."/>
            <person name="Chen J."/>
            <person name="Drula E."/>
            <person name="Henrissat B."/>
            <person name="Wiebenga A."/>
            <person name="Lubbers R.J."/>
            <person name="Gomes A.C."/>
            <person name="Makela M.R."/>
            <person name="Stajich J."/>
            <person name="Grigoriev I.V."/>
            <person name="Mortensen U.H."/>
            <person name="De Vries R.P."/>
            <person name="Baker S.E."/>
            <person name="Andersen M.R."/>
        </authorList>
    </citation>
    <scope>NUCLEOTIDE SEQUENCE [LARGE SCALE GENOMIC DNA]</scope>
    <source>
        <strain evidence="2 3">CBS 209.92</strain>
    </source>
</reference>
<organism evidence="2 3">
    <name type="scientific">Aspergillus keveii</name>
    <dbReference type="NCBI Taxonomy" id="714993"/>
    <lineage>
        <taxon>Eukaryota</taxon>
        <taxon>Fungi</taxon>
        <taxon>Dikarya</taxon>
        <taxon>Ascomycota</taxon>
        <taxon>Pezizomycotina</taxon>
        <taxon>Eurotiomycetes</taxon>
        <taxon>Eurotiomycetidae</taxon>
        <taxon>Eurotiales</taxon>
        <taxon>Aspergillaceae</taxon>
        <taxon>Aspergillus</taxon>
        <taxon>Aspergillus subgen. Nidulantes</taxon>
    </lineage>
</organism>
<keyword evidence="3" id="KW-1185">Reference proteome</keyword>
<dbReference type="Gene3D" id="3.90.1300.10">
    <property type="entry name" value="Amidase signature (AS) domain"/>
    <property type="match status" value="1"/>
</dbReference>
<dbReference type="SUPFAM" id="SSF75304">
    <property type="entry name" value="Amidase signature (AS) enzymes"/>
    <property type="match status" value="1"/>
</dbReference>
<dbReference type="Proteomes" id="UP001610563">
    <property type="component" value="Unassembled WGS sequence"/>
</dbReference>
<protein>
    <submittedName>
        <fullName evidence="2">Amidase signature domain-containing protein</fullName>
    </submittedName>
</protein>
<dbReference type="InterPro" id="IPR000120">
    <property type="entry name" value="Amidase"/>
</dbReference>
<proteinExistence type="predicted"/>
<comment type="caution">
    <text evidence="2">The sequence shown here is derived from an EMBL/GenBank/DDBJ whole genome shotgun (WGS) entry which is preliminary data.</text>
</comment>
<name>A0ABR4G4W3_9EURO</name>
<accession>A0ABR4G4W3</accession>